<dbReference type="InterPro" id="IPR036388">
    <property type="entry name" value="WH-like_DNA-bd_sf"/>
</dbReference>
<dbReference type="EMBL" id="JARAVY010000017">
    <property type="protein sequence ID" value="MDX2913947.1"/>
    <property type="molecule type" value="Genomic_DNA"/>
</dbReference>
<gene>
    <name evidence="1" type="ORF">PV517_35430</name>
</gene>
<dbReference type="Proteomes" id="UP001271723">
    <property type="component" value="Unassembled WGS sequence"/>
</dbReference>
<sequence length="161" mass="16557">MTTTPPTTALTGPQRRVAAPLVYGHSPQAIAAQLQLSVDGVASQLRLVRKKMDRPGCSRPVLVHALLTARAVDPPACARPAPNFTELELTLLRALAEHSLNSHIGNAIEVRASDVRAEVGALVAKGGADNAHHLVGLAHTWGILGGGAPAPSEAAAGEAGR</sequence>
<accession>A0ABU4LDU1</accession>
<evidence type="ECO:0000313" key="1">
    <source>
        <dbReference type="EMBL" id="MDX2913947.1"/>
    </source>
</evidence>
<proteinExistence type="predicted"/>
<reference evidence="1 2" key="1">
    <citation type="journal article" date="2023" name="Microb. Genom.">
        <title>Mesoterricola silvestris gen. nov., sp. nov., Mesoterricola sediminis sp. nov., Geothrix oryzae sp. nov., Geothrix edaphica sp. nov., Geothrix rubra sp. nov., and Geothrix limicola sp. nov., six novel members of Acidobacteriota isolated from soils.</title>
        <authorList>
            <person name="Weisberg A.J."/>
            <person name="Pearce E."/>
            <person name="Kramer C.G."/>
            <person name="Chang J.H."/>
            <person name="Clarke C.R."/>
        </authorList>
    </citation>
    <scope>NUCLEOTIDE SEQUENCE [LARGE SCALE GENOMIC DNA]</scope>
    <source>
        <strain evidence="1 2">NRRL_B-2795</strain>
    </source>
</reference>
<evidence type="ECO:0000313" key="2">
    <source>
        <dbReference type="Proteomes" id="UP001271723"/>
    </source>
</evidence>
<keyword evidence="2" id="KW-1185">Reference proteome</keyword>
<dbReference type="SUPFAM" id="SSF46894">
    <property type="entry name" value="C-terminal effector domain of the bipartite response regulators"/>
    <property type="match status" value="2"/>
</dbReference>
<comment type="caution">
    <text evidence="1">The sequence shown here is derived from an EMBL/GenBank/DDBJ whole genome shotgun (WGS) entry which is preliminary data.</text>
</comment>
<dbReference type="InterPro" id="IPR016032">
    <property type="entry name" value="Sig_transdc_resp-reg_C-effctor"/>
</dbReference>
<name>A0ABU4LDU1_9ACTN</name>
<dbReference type="Gene3D" id="1.10.10.10">
    <property type="entry name" value="Winged helix-like DNA-binding domain superfamily/Winged helix DNA-binding domain"/>
    <property type="match status" value="1"/>
</dbReference>
<organism evidence="1 2">
    <name type="scientific">Streptomyces griseiscabiei</name>
    <dbReference type="NCBI Taxonomy" id="2993540"/>
    <lineage>
        <taxon>Bacteria</taxon>
        <taxon>Bacillati</taxon>
        <taxon>Actinomycetota</taxon>
        <taxon>Actinomycetes</taxon>
        <taxon>Kitasatosporales</taxon>
        <taxon>Streptomycetaceae</taxon>
        <taxon>Streptomyces</taxon>
    </lineage>
</organism>
<protein>
    <submittedName>
        <fullName evidence="1">Helix-turn-helix transcriptional regulator</fullName>
    </submittedName>
</protein>
<dbReference type="RefSeq" id="WP_060879929.1">
    <property type="nucleotide sequence ID" value="NZ_JAGJBZ010000005.1"/>
</dbReference>